<name>A0A4R8C499_9ACTN</name>
<gene>
    <name evidence="7" type="ORF">EV653_4417</name>
</gene>
<organism evidence="7 8">
    <name type="scientific">Kribbella pratensis</name>
    <dbReference type="NCBI Taxonomy" id="2512112"/>
    <lineage>
        <taxon>Bacteria</taxon>
        <taxon>Bacillati</taxon>
        <taxon>Actinomycetota</taxon>
        <taxon>Actinomycetes</taxon>
        <taxon>Propionibacteriales</taxon>
        <taxon>Kribbellaceae</taxon>
        <taxon>Kribbella</taxon>
    </lineage>
</organism>
<evidence type="ECO:0000313" key="7">
    <source>
        <dbReference type="EMBL" id="TDW70374.1"/>
    </source>
</evidence>
<accession>A0A4R8C499</accession>
<feature type="compositionally biased region" description="Low complexity" evidence="5">
    <location>
        <begin position="211"/>
        <end position="239"/>
    </location>
</feature>
<feature type="compositionally biased region" description="Pro residues" evidence="5">
    <location>
        <begin position="159"/>
        <end position="180"/>
    </location>
</feature>
<evidence type="ECO:0000256" key="1">
    <source>
        <dbReference type="ARBA" id="ARBA00004167"/>
    </source>
</evidence>
<keyword evidence="8" id="KW-1185">Reference proteome</keyword>
<keyword evidence="2 6" id="KW-0812">Transmembrane</keyword>
<comment type="subcellular location">
    <subcellularLocation>
        <location evidence="1">Membrane</location>
        <topology evidence="1">Single-pass membrane protein</topology>
    </subcellularLocation>
</comment>
<reference evidence="7 8" key="1">
    <citation type="submission" date="2019-03" db="EMBL/GenBank/DDBJ databases">
        <title>Genomic Encyclopedia of Type Strains, Phase III (KMG-III): the genomes of soil and plant-associated and newly described type strains.</title>
        <authorList>
            <person name="Whitman W."/>
        </authorList>
    </citation>
    <scope>NUCLEOTIDE SEQUENCE [LARGE SCALE GENOMIC DNA]</scope>
    <source>
        <strain evidence="7 8">VKM Ac-2573</strain>
    </source>
</reference>
<evidence type="ECO:0000256" key="4">
    <source>
        <dbReference type="ARBA" id="ARBA00023136"/>
    </source>
</evidence>
<feature type="compositionally biased region" description="Polar residues" evidence="5">
    <location>
        <begin position="262"/>
        <end position="284"/>
    </location>
</feature>
<feature type="region of interest" description="Disordered" evidence="5">
    <location>
        <begin position="478"/>
        <end position="520"/>
    </location>
</feature>
<dbReference type="Proteomes" id="UP000295146">
    <property type="component" value="Unassembled WGS sequence"/>
</dbReference>
<feature type="region of interest" description="Disordered" evidence="5">
    <location>
        <begin position="1"/>
        <end position="448"/>
    </location>
</feature>
<dbReference type="InterPro" id="IPR007343">
    <property type="entry name" value="Uncharacterised_pept_Zn_put"/>
</dbReference>
<proteinExistence type="predicted"/>
<evidence type="ECO:0000256" key="2">
    <source>
        <dbReference type="ARBA" id="ARBA00022692"/>
    </source>
</evidence>
<protein>
    <submittedName>
        <fullName evidence="7">Neutral zinc metallopeptidase</fullName>
    </submittedName>
</protein>
<dbReference type="Pfam" id="PF04228">
    <property type="entry name" value="Zn_peptidase"/>
    <property type="match status" value="1"/>
</dbReference>
<dbReference type="EMBL" id="SODP01000002">
    <property type="protein sequence ID" value="TDW70374.1"/>
    <property type="molecule type" value="Genomic_DNA"/>
</dbReference>
<feature type="compositionally biased region" description="Low complexity" evidence="5">
    <location>
        <begin position="489"/>
        <end position="510"/>
    </location>
</feature>
<feature type="compositionally biased region" description="Polar residues" evidence="5">
    <location>
        <begin position="383"/>
        <end position="403"/>
    </location>
</feature>
<evidence type="ECO:0000313" key="8">
    <source>
        <dbReference type="Proteomes" id="UP000295146"/>
    </source>
</evidence>
<feature type="compositionally biased region" description="Low complexity" evidence="5">
    <location>
        <begin position="287"/>
        <end position="317"/>
    </location>
</feature>
<feature type="compositionally biased region" description="Pro residues" evidence="5">
    <location>
        <begin position="194"/>
        <end position="203"/>
    </location>
</feature>
<feature type="compositionally biased region" description="Polar residues" evidence="5">
    <location>
        <begin position="336"/>
        <end position="372"/>
    </location>
</feature>
<keyword evidence="4 6" id="KW-0472">Membrane</keyword>
<evidence type="ECO:0000256" key="3">
    <source>
        <dbReference type="ARBA" id="ARBA00022989"/>
    </source>
</evidence>
<feature type="compositionally biased region" description="Low complexity" evidence="5">
    <location>
        <begin position="181"/>
        <end position="193"/>
    </location>
</feature>
<comment type="caution">
    <text evidence="7">The sequence shown here is derived from an EMBL/GenBank/DDBJ whole genome shotgun (WGS) entry which is preliminary data.</text>
</comment>
<feature type="compositionally biased region" description="Low complexity" evidence="5">
    <location>
        <begin position="419"/>
        <end position="428"/>
    </location>
</feature>
<keyword evidence="3 6" id="KW-1133">Transmembrane helix</keyword>
<dbReference type="AlphaFoldDB" id="A0A4R8C499"/>
<dbReference type="PANTHER" id="PTHR30168:SF0">
    <property type="entry name" value="INNER MEMBRANE PROTEIN"/>
    <property type="match status" value="1"/>
</dbReference>
<dbReference type="PANTHER" id="PTHR30168">
    <property type="entry name" value="PUTATIVE MEMBRANE PROTEIN YPFJ"/>
    <property type="match status" value="1"/>
</dbReference>
<feature type="compositionally biased region" description="Basic and acidic residues" evidence="5">
    <location>
        <begin position="320"/>
        <end position="335"/>
    </location>
</feature>
<dbReference type="GO" id="GO:0016020">
    <property type="term" value="C:membrane"/>
    <property type="evidence" value="ECO:0007669"/>
    <property type="project" value="UniProtKB-SubCell"/>
</dbReference>
<evidence type="ECO:0000256" key="5">
    <source>
        <dbReference type="SAM" id="MobiDB-lite"/>
    </source>
</evidence>
<feature type="compositionally biased region" description="Low complexity" evidence="5">
    <location>
        <begin position="123"/>
        <end position="158"/>
    </location>
</feature>
<feature type="compositionally biased region" description="Pro residues" evidence="5">
    <location>
        <begin position="431"/>
        <end position="441"/>
    </location>
</feature>
<evidence type="ECO:0000256" key="6">
    <source>
        <dbReference type="SAM" id="Phobius"/>
    </source>
</evidence>
<feature type="transmembrane region" description="Helical" evidence="6">
    <location>
        <begin position="455"/>
        <end position="475"/>
    </location>
</feature>
<sequence>MSDNWNQPPGSDPADDQPNRPPEHGPGQNPHRPSADDQGPGQGQGAPGESRRGPATSGPRQAKGGPGNGQGGQSWWIGDTDAKREFQNPSQAEPPANNWFAGGWNPTRREHPDQPADPNQPVQGSAPGRPGPGQRSPQQSGPQQSGPQQSRPQQSGPARPGPNQPGPNQPGPNQPGPNQPGPNQSGPNQSGPNQPGPNRPGPNQPGRQHRGPQQSGPNQSGPNQPGPRQSGRNRPRPNQGGSGRPGPSQPSPWQSGPPQVDPWQTSPTASTPQSDSFWSQSAPTPQSPKQSGPDGPSQPSSPQSGASQAGASWSAQSWTLRDDSAGDSESQHESSEAGSRQSGQGWSATAQSGSSAWQAAPSQPPQRDQSGPRSEDSYLWGPANQSQQPTSPWSNALSPQQQAGPRHAASQGGPGQIGPMGQPVQQGPNWQYPPIPIPQPPGGRRRRKKKVSRNLLILLVALAVLVVGSGITLLIRSVGGGDDPQAKDSPTAPVSESSSSPSESPSTSPSPSTPRGPTADEVVKGSALYKVGPVAASKCAEPPFAPVTVPAAQQYYNRLLPCLNRTWWLAMKKANLPFRNPKAVVYVGKTPSPCGIQRSVRAAYCGANETIYLPFSVDNGYYRTNPVYARAVMLNTFAHEYGHHVQKLSGILASSMSRQQSMTPNQKLLESRRRELQATCLGAVYLGANAAFTPMNGPLLANWKFLISHSGDDYARPRVHDHGNRVSNYQWSISGFNSKKPDACNTFTAADVRVN</sequence>